<dbReference type="PANTHER" id="PTHR43673:SF10">
    <property type="entry name" value="NADH DEHYDROGENASE_NAD(P)H NITROREDUCTASE XCC3605-RELATED"/>
    <property type="match status" value="1"/>
</dbReference>
<protein>
    <recommendedName>
        <fullName evidence="3">Nitroreductase domain-containing protein</fullName>
    </recommendedName>
</protein>
<evidence type="ECO:0000259" key="3">
    <source>
        <dbReference type="Pfam" id="PF00881"/>
    </source>
</evidence>
<dbReference type="CDD" id="cd02138">
    <property type="entry name" value="TdsD-like"/>
    <property type="match status" value="1"/>
</dbReference>
<evidence type="ECO:0000256" key="1">
    <source>
        <dbReference type="ARBA" id="ARBA00007118"/>
    </source>
</evidence>
<organism evidence="4">
    <name type="scientific">hydrothermal vent metagenome</name>
    <dbReference type="NCBI Taxonomy" id="652676"/>
    <lineage>
        <taxon>unclassified sequences</taxon>
        <taxon>metagenomes</taxon>
        <taxon>ecological metagenomes</taxon>
    </lineage>
</organism>
<proteinExistence type="inferred from homology"/>
<dbReference type="InterPro" id="IPR000415">
    <property type="entry name" value="Nitroreductase-like"/>
</dbReference>
<accession>A0A3B1A543</accession>
<evidence type="ECO:0000256" key="2">
    <source>
        <dbReference type="ARBA" id="ARBA00023002"/>
    </source>
</evidence>
<dbReference type="GO" id="GO:0016491">
    <property type="term" value="F:oxidoreductase activity"/>
    <property type="evidence" value="ECO:0007669"/>
    <property type="project" value="UniProtKB-KW"/>
</dbReference>
<dbReference type="Gene3D" id="3.40.109.10">
    <property type="entry name" value="NADH Oxidase"/>
    <property type="match status" value="1"/>
</dbReference>
<comment type="similarity">
    <text evidence="1">Belongs to the nitroreductase family.</text>
</comment>
<evidence type="ECO:0000313" key="4">
    <source>
        <dbReference type="EMBL" id="VAW95233.1"/>
    </source>
</evidence>
<dbReference type="AlphaFoldDB" id="A0A3B1A543"/>
<dbReference type="SUPFAM" id="SSF55469">
    <property type="entry name" value="FMN-dependent nitroreductase-like"/>
    <property type="match status" value="1"/>
</dbReference>
<name>A0A3B1A543_9ZZZZ</name>
<sequence>MFHKPAKTDINLHAIIADRWSGVAFDSERWVERDNLNTILEAARWCASCYGDQPWRYIVTDRNTRPDDWNSAFECLLPANQKWAIHAPVLILACCKNVFQNTGEPNLWAKYDTGAASISMVYQATALGLMVCQIGGFDSNRARTSFAIPNEFTPLTYIAVGYQLPEEKIPDELMSREYAIRQRMPLQKIVFEGRWDRAFNQQDDAWDLDLISAE</sequence>
<dbReference type="InterPro" id="IPR029479">
    <property type="entry name" value="Nitroreductase"/>
</dbReference>
<dbReference type="Pfam" id="PF00881">
    <property type="entry name" value="Nitroreductase"/>
    <property type="match status" value="1"/>
</dbReference>
<dbReference type="EMBL" id="UOFR01000032">
    <property type="protein sequence ID" value="VAW95233.1"/>
    <property type="molecule type" value="Genomic_DNA"/>
</dbReference>
<reference evidence="4" key="1">
    <citation type="submission" date="2018-06" db="EMBL/GenBank/DDBJ databases">
        <authorList>
            <person name="Zhirakovskaya E."/>
        </authorList>
    </citation>
    <scope>NUCLEOTIDE SEQUENCE</scope>
</reference>
<dbReference type="PANTHER" id="PTHR43673">
    <property type="entry name" value="NAD(P)H NITROREDUCTASE YDGI-RELATED"/>
    <property type="match status" value="1"/>
</dbReference>
<keyword evidence="2" id="KW-0560">Oxidoreductase</keyword>
<feature type="domain" description="Nitroreductase" evidence="3">
    <location>
        <begin position="16"/>
        <end position="162"/>
    </location>
</feature>
<gene>
    <name evidence="4" type="ORF">MNBD_GAMMA21-1424</name>
</gene>